<feature type="compositionally biased region" description="Low complexity" evidence="1">
    <location>
        <begin position="19"/>
        <end position="32"/>
    </location>
</feature>
<dbReference type="EMBL" id="CAJOBJ010343858">
    <property type="protein sequence ID" value="CAF5198552.1"/>
    <property type="molecule type" value="Genomic_DNA"/>
</dbReference>
<sequence length="179" mass="19920">YTPVSITELHRIIQGDYYSQQPSRSSSVSSTQNIENNTHKTPKFIKSLLSRRDSPPPSSSGAIANLIGCRHAINTIPFAALLVPVSMPSTPKIETINEKKTRQPSFASIKNDSIEKSSYTPPNRHNFSFDRYDSAESEPTDTQPLCLLQMRTMSATASLAIEEEAREFYSTSSIPYAFN</sequence>
<proteinExistence type="predicted"/>
<evidence type="ECO:0000313" key="4">
    <source>
        <dbReference type="Proteomes" id="UP000681967"/>
    </source>
</evidence>
<name>A0A8S3FCB1_9BILA</name>
<evidence type="ECO:0000313" key="2">
    <source>
        <dbReference type="EMBL" id="CAF5116401.1"/>
    </source>
</evidence>
<protein>
    <submittedName>
        <fullName evidence="2">Uncharacterized protein</fullName>
    </submittedName>
</protein>
<gene>
    <name evidence="2" type="ORF">BYL167_LOCUS66427</name>
    <name evidence="3" type="ORF">GIL414_LOCUS75793</name>
</gene>
<dbReference type="Proteomes" id="UP000681720">
    <property type="component" value="Unassembled WGS sequence"/>
</dbReference>
<feature type="non-terminal residue" evidence="2">
    <location>
        <position position="1"/>
    </location>
</feature>
<reference evidence="2" key="1">
    <citation type="submission" date="2021-02" db="EMBL/GenBank/DDBJ databases">
        <authorList>
            <person name="Nowell W R."/>
        </authorList>
    </citation>
    <scope>NUCLEOTIDE SEQUENCE</scope>
</reference>
<organism evidence="2 4">
    <name type="scientific">Rotaria magnacalcarata</name>
    <dbReference type="NCBI Taxonomy" id="392030"/>
    <lineage>
        <taxon>Eukaryota</taxon>
        <taxon>Metazoa</taxon>
        <taxon>Spiralia</taxon>
        <taxon>Gnathifera</taxon>
        <taxon>Rotifera</taxon>
        <taxon>Eurotatoria</taxon>
        <taxon>Bdelloidea</taxon>
        <taxon>Philodinida</taxon>
        <taxon>Philodinidae</taxon>
        <taxon>Rotaria</taxon>
    </lineage>
</organism>
<evidence type="ECO:0000256" key="1">
    <source>
        <dbReference type="SAM" id="MobiDB-lite"/>
    </source>
</evidence>
<comment type="caution">
    <text evidence="2">The sequence shown here is derived from an EMBL/GenBank/DDBJ whole genome shotgun (WGS) entry which is preliminary data.</text>
</comment>
<evidence type="ECO:0000313" key="3">
    <source>
        <dbReference type="EMBL" id="CAF5198552.1"/>
    </source>
</evidence>
<dbReference type="EMBL" id="CAJOBH010243205">
    <property type="protein sequence ID" value="CAF5116401.1"/>
    <property type="molecule type" value="Genomic_DNA"/>
</dbReference>
<dbReference type="Proteomes" id="UP000681967">
    <property type="component" value="Unassembled WGS sequence"/>
</dbReference>
<dbReference type="AlphaFoldDB" id="A0A8S3FCB1"/>
<feature type="region of interest" description="Disordered" evidence="1">
    <location>
        <begin position="18"/>
        <end position="40"/>
    </location>
</feature>
<accession>A0A8S3FCB1</accession>